<evidence type="ECO:0000256" key="4">
    <source>
        <dbReference type="ARBA" id="ARBA00023015"/>
    </source>
</evidence>
<comment type="similarity">
    <text evidence="2">Belongs to the CBF/MAK21 family.</text>
</comment>
<feature type="compositionally biased region" description="Acidic residues" evidence="11">
    <location>
        <begin position="943"/>
        <end position="979"/>
    </location>
</feature>
<evidence type="ECO:0000259" key="13">
    <source>
        <dbReference type="Pfam" id="PF03914"/>
    </source>
</evidence>
<evidence type="ECO:0000256" key="1">
    <source>
        <dbReference type="ARBA" id="ARBA00004123"/>
    </source>
</evidence>
<gene>
    <name evidence="14" type="primary">CEBPZ</name>
    <name evidence="14" type="synonym">cebpz</name>
</gene>
<dbReference type="GO" id="GO:0005634">
    <property type="term" value="C:nucleus"/>
    <property type="evidence" value="ECO:0007669"/>
    <property type="project" value="UniProtKB-SubCell"/>
</dbReference>
<feature type="chain" id="PRO_5025670727" description="CCAAT/enhancer-binding protein zeta" evidence="12">
    <location>
        <begin position="17"/>
        <end position="1146"/>
    </location>
</feature>
<evidence type="ECO:0000256" key="7">
    <source>
        <dbReference type="ARBA" id="ARBA00023242"/>
    </source>
</evidence>
<feature type="compositionally biased region" description="Acidic residues" evidence="11">
    <location>
        <begin position="696"/>
        <end position="718"/>
    </location>
</feature>
<feature type="region of interest" description="Disordered" evidence="11">
    <location>
        <begin position="1123"/>
        <end position="1146"/>
    </location>
</feature>
<dbReference type="AlphaFoldDB" id="A0A671WZ57"/>
<sequence>MKTLLISCCVLAPKQALILPYVTTTTTMSGSAVVTSPSTSGSRLPHAAASMAAKNKHRKKSKATTKVTFQPEDNDMEAENGGGEGDEDGAAVGGEDRMEKEEEFNLEEVLRLGGTQADYVMLAALDDSNEIVDGGKKGAIDDLEEGELEKFITKLGIRSFSGVQIVADEPEADAADAAGKESKMAKAKTASVEEQTSNSQQKGNNKQEVEDKQKAKKIKDAQKNAVKKAKQNVNVFEFQQRQVLLIKPGGKWYDLEYSSEGSTSPQDPSLVAQYKTLAQRLFEADVALYKSKKNLQKGANSNWMKTVVSSGVLADRMAAMTVLIQDAPVHTLEHMENLVSMVKKKGSRRMGLMALDTLRELLLSDLLPENRKLRPFAQHPFNELEEKASGNRDARDRRLILWYFEHQLKHHTAEFVEALDMMAHDTVAATKAKALATAHEMLCNRPEQERALLIQVVNKLGDPEYKTAAKASYLLETLLHKHPNMKVVVCCEVERLMFRPNVSPKAQYYSVCFLSQVKLSHDEAELASKLLAIYFTFFRACVKKKDIESKMLSVLLSGVNRAYPYAGTGDEKVKEELDTLFKVVHLVKFNTAVQALMLLFQVMDSQQTISDRYYVALYRKLLDPGLSSSCRQSMFLNLLYKSLKADIVLRRVKAFVKRLLHVSAEQNASFACGALFLVSEVMKAKPGLKMLLQEGGDGEEEDFKDLAEEDEEEDEEERFVDTDKLEEGAETQSAVTEEAKPTASWVHHKNLEGGKSMQSYDPLHRNPLFCGADHTTLWELQMLAVHFHPSVSLFAKTILQGGSIQYSGDPLQDFTLIRFLDRFVFRNPKQLTGKQNTVAAAMKKLPANVLPVNGEEFLSKEESQVPVDQIFFHRFFKKRQQEKQLKRPRPDGDNESVEDVDDDEFEKLLDSCEGDSYFTEMADDNLDFAGSVKEKKGKKAAEDSESDMDDSDMDDLDDEEVSLGSMDEEDFGDELEDDGGMFIDPDGGDDEEDDDEVPELEDDDDDEDGSDDEMDAPDITPLPKKGKKRKSSEELDFSGFIGSKQGKKKGKKDVAMFASAEEFGSLLDENAGSKFDNLGLNAMANKDKAGLKQLKWEAQRDDWMQDRDVKTLRKKKTMFKKKKTFGRAGAGGGGGGKTFGNKKRKK</sequence>
<evidence type="ECO:0000313" key="15">
    <source>
        <dbReference type="Proteomes" id="UP000472265"/>
    </source>
</evidence>
<dbReference type="Ensembl" id="ENSSAUT00010046498.1">
    <property type="protein sequence ID" value="ENSSAUP00010044202.1"/>
    <property type="gene ID" value="ENSSAUG00010018499.1"/>
</dbReference>
<comment type="function">
    <text evidence="9">Stimulates transcription from the HSP70 promoter.</text>
</comment>
<organism evidence="14 15">
    <name type="scientific">Sparus aurata</name>
    <name type="common">Gilthead sea bream</name>
    <dbReference type="NCBI Taxonomy" id="8175"/>
    <lineage>
        <taxon>Eukaryota</taxon>
        <taxon>Metazoa</taxon>
        <taxon>Chordata</taxon>
        <taxon>Craniata</taxon>
        <taxon>Vertebrata</taxon>
        <taxon>Euteleostomi</taxon>
        <taxon>Actinopterygii</taxon>
        <taxon>Neopterygii</taxon>
        <taxon>Teleostei</taxon>
        <taxon>Neoteleostei</taxon>
        <taxon>Acanthomorphata</taxon>
        <taxon>Eupercaria</taxon>
        <taxon>Spariformes</taxon>
        <taxon>Sparidae</taxon>
        <taxon>Sparus</taxon>
    </lineage>
</organism>
<feature type="compositionally biased region" description="Gly residues" evidence="11">
    <location>
        <begin position="1128"/>
        <end position="1138"/>
    </location>
</feature>
<evidence type="ECO:0000256" key="11">
    <source>
        <dbReference type="SAM" id="MobiDB-lite"/>
    </source>
</evidence>
<feature type="region of interest" description="Disordered" evidence="11">
    <location>
        <begin position="932"/>
        <end position="1050"/>
    </location>
</feature>
<evidence type="ECO:0000256" key="8">
    <source>
        <dbReference type="ARBA" id="ARBA00031941"/>
    </source>
</evidence>
<feature type="compositionally biased region" description="Acidic residues" evidence="11">
    <location>
        <begin position="72"/>
        <end position="89"/>
    </location>
</feature>
<feature type="compositionally biased region" description="Acidic residues" evidence="11">
    <location>
        <begin position="986"/>
        <end position="1016"/>
    </location>
</feature>
<evidence type="ECO:0000256" key="12">
    <source>
        <dbReference type="SAM" id="SignalP"/>
    </source>
</evidence>
<feature type="region of interest" description="Disordered" evidence="11">
    <location>
        <begin position="174"/>
        <end position="222"/>
    </location>
</feature>
<keyword evidence="4" id="KW-0805">Transcription regulation</keyword>
<evidence type="ECO:0000256" key="9">
    <source>
        <dbReference type="ARBA" id="ARBA00058879"/>
    </source>
</evidence>
<feature type="compositionally biased region" description="Basic residues" evidence="11">
    <location>
        <begin position="54"/>
        <end position="63"/>
    </location>
</feature>
<dbReference type="InterPro" id="IPR005612">
    <property type="entry name" value="CCAAT-binding_factor"/>
</dbReference>
<keyword evidence="5" id="KW-0010">Activator</keyword>
<feature type="compositionally biased region" description="Basic and acidic residues" evidence="11">
    <location>
        <begin position="882"/>
        <end position="892"/>
    </location>
</feature>
<dbReference type="Proteomes" id="UP000472265">
    <property type="component" value="Chromosome 22"/>
</dbReference>
<dbReference type="InterPro" id="IPR040155">
    <property type="entry name" value="CEBPZ/Mak21-like"/>
</dbReference>
<reference evidence="14" key="3">
    <citation type="submission" date="2025-09" db="UniProtKB">
        <authorList>
            <consortium name="Ensembl"/>
        </authorList>
    </citation>
    <scope>IDENTIFICATION</scope>
</reference>
<dbReference type="OMA" id="EIWCNDE"/>
<dbReference type="PANTHER" id="PTHR12048:SF0">
    <property type="entry name" value="CCAAT_ENHANCER-BINDING PROTEIN ZETA"/>
    <property type="match status" value="1"/>
</dbReference>
<feature type="compositionally biased region" description="Acidic residues" evidence="11">
    <location>
        <begin position="893"/>
        <end position="904"/>
    </location>
</feature>
<reference evidence="14" key="2">
    <citation type="submission" date="2025-08" db="UniProtKB">
        <authorList>
            <consortium name="Ensembl"/>
        </authorList>
    </citation>
    <scope>IDENTIFICATION</scope>
</reference>
<keyword evidence="12" id="KW-0732">Signal</keyword>
<feature type="signal peptide" evidence="12">
    <location>
        <begin position="1"/>
        <end position="16"/>
    </location>
</feature>
<keyword evidence="3" id="KW-0597">Phosphoprotein</keyword>
<keyword evidence="15" id="KW-1185">Reference proteome</keyword>
<feature type="region of interest" description="Disordered" evidence="11">
    <location>
        <begin position="694"/>
        <end position="745"/>
    </location>
</feature>
<evidence type="ECO:0000256" key="3">
    <source>
        <dbReference type="ARBA" id="ARBA00022553"/>
    </source>
</evidence>
<dbReference type="FunFam" id="1.25.10.10:FF:000805">
    <property type="entry name" value="Similar to transcription factor CBF/MAK21"/>
    <property type="match status" value="1"/>
</dbReference>
<comment type="subcellular location">
    <subcellularLocation>
        <location evidence="1">Nucleus</location>
    </subcellularLocation>
</comment>
<keyword evidence="6" id="KW-0804">Transcription</keyword>
<dbReference type="FunCoup" id="A0A671WZ57">
    <property type="interactions" value="1889"/>
</dbReference>
<keyword evidence="7" id="KW-0539">Nucleus</keyword>
<feature type="compositionally biased region" description="Polar residues" evidence="11">
    <location>
        <begin position="192"/>
        <end position="204"/>
    </location>
</feature>
<accession>A0A671WZ57</accession>
<name>A0A671WZ57_SPAAU</name>
<evidence type="ECO:0000313" key="14">
    <source>
        <dbReference type="Ensembl" id="ENSSAUP00010044202.1"/>
    </source>
</evidence>
<dbReference type="Pfam" id="PF03914">
    <property type="entry name" value="CBF"/>
    <property type="match status" value="1"/>
</dbReference>
<evidence type="ECO:0000256" key="5">
    <source>
        <dbReference type="ARBA" id="ARBA00023159"/>
    </source>
</evidence>
<protein>
    <recommendedName>
        <fullName evidence="10">CCAAT/enhancer-binding protein zeta</fullName>
    </recommendedName>
    <alternativeName>
        <fullName evidence="8">CCAAT-box-binding transcription factor</fullName>
    </alternativeName>
</protein>
<proteinExistence type="inferred from homology"/>
<dbReference type="GeneTree" id="ENSGT00390000006395"/>
<dbReference type="PANTHER" id="PTHR12048">
    <property type="entry name" value="CCAAT-BINDING FACTOR-RELATED"/>
    <property type="match status" value="1"/>
</dbReference>
<feature type="region of interest" description="Disordered" evidence="11">
    <location>
        <begin position="49"/>
        <end position="95"/>
    </location>
</feature>
<feature type="region of interest" description="Disordered" evidence="11">
    <location>
        <begin position="882"/>
        <end position="904"/>
    </location>
</feature>
<evidence type="ECO:0000256" key="2">
    <source>
        <dbReference type="ARBA" id="ARBA00007797"/>
    </source>
</evidence>
<reference evidence="14" key="1">
    <citation type="submission" date="2021-04" db="EMBL/GenBank/DDBJ databases">
        <authorList>
            <consortium name="Wellcome Sanger Institute Data Sharing"/>
        </authorList>
    </citation>
    <scope>NUCLEOTIDE SEQUENCE [LARGE SCALE GENOMIC DNA]</scope>
</reference>
<feature type="domain" description="CCAAT-binding factor" evidence="13">
    <location>
        <begin position="592"/>
        <end position="795"/>
    </location>
</feature>
<evidence type="ECO:0000256" key="6">
    <source>
        <dbReference type="ARBA" id="ARBA00023163"/>
    </source>
</evidence>
<feature type="compositionally biased region" description="Basic and acidic residues" evidence="11">
    <location>
        <begin position="205"/>
        <end position="222"/>
    </location>
</feature>
<dbReference type="InParanoid" id="A0A671WZ57"/>
<evidence type="ECO:0000256" key="10">
    <source>
        <dbReference type="ARBA" id="ARBA00073389"/>
    </source>
</evidence>